<dbReference type="SUPFAM" id="SSF54292">
    <property type="entry name" value="2Fe-2S ferredoxin-like"/>
    <property type="match status" value="1"/>
</dbReference>
<dbReference type="RefSeq" id="WP_152076043.1">
    <property type="nucleotide sequence ID" value="NZ_CAAKNU010000059.1"/>
</dbReference>
<dbReference type="EMBL" id="CABWIE010000005">
    <property type="protein sequence ID" value="VWL89429.1"/>
    <property type="molecule type" value="Genomic_DNA"/>
</dbReference>
<dbReference type="Pfam" id="PF13510">
    <property type="entry name" value="Fer2_4"/>
    <property type="match status" value="1"/>
</dbReference>
<evidence type="ECO:0000313" key="3">
    <source>
        <dbReference type="Proteomes" id="UP000361836"/>
    </source>
</evidence>
<keyword evidence="1" id="KW-0560">Oxidoreductase</keyword>
<sequence length="127" mass="13436">MSRIVEHPILGAPSKGSRVVFTYDGVEMEGYEGEPIAMALKAAGVEVHRFTAKRHEPRGIFCAIGRCTDCVMVVDGKPNVRTCMTPLVAGMDVRTQDGVAPLDLDDPRAKALAAEAAAGPAAVKEAE</sequence>
<evidence type="ECO:0000313" key="2">
    <source>
        <dbReference type="EMBL" id="VWL89429.1"/>
    </source>
</evidence>
<accession>A0A5K1IMN4</accession>
<evidence type="ECO:0000256" key="1">
    <source>
        <dbReference type="ARBA" id="ARBA00023002"/>
    </source>
</evidence>
<dbReference type="Gene3D" id="3.10.20.440">
    <property type="entry name" value="2Fe-2S iron-sulphur cluster binding domain, sarcosine oxidase, alpha subunit, N-terminal domain"/>
    <property type="match status" value="1"/>
</dbReference>
<dbReference type="Proteomes" id="UP000361836">
    <property type="component" value="Unassembled WGS sequence"/>
</dbReference>
<keyword evidence="3" id="KW-1185">Reference proteome</keyword>
<dbReference type="InterPro" id="IPR036010">
    <property type="entry name" value="2Fe-2S_ferredoxin-like_sf"/>
</dbReference>
<organism evidence="2 3">
    <name type="scientific">Collinsella aerofaciens</name>
    <dbReference type="NCBI Taxonomy" id="74426"/>
    <lineage>
        <taxon>Bacteria</taxon>
        <taxon>Bacillati</taxon>
        <taxon>Actinomycetota</taxon>
        <taxon>Coriobacteriia</taxon>
        <taxon>Coriobacteriales</taxon>
        <taxon>Coriobacteriaceae</taxon>
        <taxon>Collinsella</taxon>
    </lineage>
</organism>
<proteinExistence type="predicted"/>
<dbReference type="GO" id="GO:0016491">
    <property type="term" value="F:oxidoreductase activity"/>
    <property type="evidence" value="ECO:0007669"/>
    <property type="project" value="UniProtKB-KW"/>
</dbReference>
<dbReference type="InterPro" id="IPR042204">
    <property type="entry name" value="2Fe-2S-bd_N"/>
</dbReference>
<dbReference type="GO" id="GO:0051536">
    <property type="term" value="F:iron-sulfur cluster binding"/>
    <property type="evidence" value="ECO:0007669"/>
    <property type="project" value="InterPro"/>
</dbReference>
<reference evidence="2 3" key="1">
    <citation type="submission" date="2019-10" db="EMBL/GenBank/DDBJ databases">
        <authorList>
            <person name="Wolf R A."/>
        </authorList>
    </citation>
    <scope>NUCLEOTIDE SEQUENCE [LARGE SCALE GENOMIC DNA]</scope>
    <source>
        <strain evidence="2">Collinsella_aerofaciens_MC2</strain>
    </source>
</reference>
<name>A0A5K1IMN4_9ACTN</name>
<protein>
    <submittedName>
        <fullName evidence="2">2Fe-2S iron-sulfur cluster binding domain protein</fullName>
    </submittedName>
</protein>
<dbReference type="AlphaFoldDB" id="A0A5K1IMN4"/>
<gene>
    <name evidence="2" type="ORF">KCJAJFAP_01815</name>
</gene>